<accession>A0A1B9GEH0</accession>
<evidence type="ECO:0000256" key="1">
    <source>
        <dbReference type="SAM" id="Phobius"/>
    </source>
</evidence>
<reference evidence="2" key="3">
    <citation type="submission" date="2014-01" db="EMBL/GenBank/DDBJ databases">
        <title>Evolution of pathogenesis and genome organization in the Tremellales.</title>
        <authorList>
            <person name="Cuomo C."/>
            <person name="Litvintseva A."/>
            <person name="Heitman J."/>
            <person name="Chen Y."/>
            <person name="Sun S."/>
            <person name="Springer D."/>
            <person name="Dromer F."/>
            <person name="Young S."/>
            <person name="Zeng Q."/>
            <person name="Chapman S."/>
            <person name="Gujja S."/>
            <person name="Saif S."/>
            <person name="Birren B."/>
        </authorList>
    </citation>
    <scope>NUCLEOTIDE SEQUENCE</scope>
    <source>
        <strain evidence="2">CBS 10118</strain>
    </source>
</reference>
<evidence type="ECO:0000313" key="2">
    <source>
        <dbReference type="EMBL" id="OCF29408.1"/>
    </source>
</evidence>
<evidence type="ECO:0008006" key="5">
    <source>
        <dbReference type="Google" id="ProtNLM"/>
    </source>
</evidence>
<dbReference type="GeneID" id="30205312"/>
<proteinExistence type="predicted"/>
<sequence>MFLLSFSPTKFHQLDLFHSISRIHISPANTNTTTESSRAKIKLAFGTGGGCMWFDKVEPICQTTFHLQSSPTYLHLPDDQTLTQCLGNTNGLATVHVLTALVSLGEVFWVLGPFVPWCLIISSILIWLSLIWGFIALIIIGGYKLAIARRLREECIPDFYTRYGGGLGIYVVGMFFFGVAAVGAIITESEWLIKRREPLGGDRENVGIEL</sequence>
<feature type="transmembrane region" description="Helical" evidence="1">
    <location>
        <begin position="92"/>
        <end position="112"/>
    </location>
</feature>
<dbReference type="Proteomes" id="UP000092730">
    <property type="component" value="Chromosome 1"/>
</dbReference>
<feature type="transmembrane region" description="Helical" evidence="1">
    <location>
        <begin position="167"/>
        <end position="186"/>
    </location>
</feature>
<dbReference type="AlphaFoldDB" id="A0A1B9GEH0"/>
<keyword evidence="1" id="KW-1133">Transmembrane helix</keyword>
<dbReference type="KEGG" id="kbi:30205312"/>
<reference evidence="3" key="2">
    <citation type="submission" date="2013-07" db="EMBL/GenBank/DDBJ databases">
        <authorList>
            <consortium name="The Broad Institute Genome Sequencing Platform"/>
            <person name="Cuomo C."/>
            <person name="Litvintseva A."/>
            <person name="Chen Y."/>
            <person name="Heitman J."/>
            <person name="Sun S."/>
            <person name="Springer D."/>
            <person name="Dromer F."/>
            <person name="Young S.K."/>
            <person name="Zeng Q."/>
            <person name="Gargeya S."/>
            <person name="Fitzgerald M."/>
            <person name="Abouelleil A."/>
            <person name="Alvarado L."/>
            <person name="Berlin A.M."/>
            <person name="Chapman S.B."/>
            <person name="Dewar J."/>
            <person name="Goldberg J."/>
            <person name="Griggs A."/>
            <person name="Gujja S."/>
            <person name="Hansen M."/>
            <person name="Howarth C."/>
            <person name="Imamovic A."/>
            <person name="Larimer J."/>
            <person name="McCowan C."/>
            <person name="Murphy C."/>
            <person name="Pearson M."/>
            <person name="Priest M."/>
            <person name="Roberts A."/>
            <person name="Saif S."/>
            <person name="Shea T."/>
            <person name="Sykes S."/>
            <person name="Wortman J."/>
            <person name="Nusbaum C."/>
            <person name="Birren B."/>
        </authorList>
    </citation>
    <scope>NUCLEOTIDE SEQUENCE</scope>
    <source>
        <strain evidence="3">CBS 10118</strain>
    </source>
</reference>
<organism evidence="2">
    <name type="scientific">Kwoniella bestiolae CBS 10118</name>
    <dbReference type="NCBI Taxonomy" id="1296100"/>
    <lineage>
        <taxon>Eukaryota</taxon>
        <taxon>Fungi</taxon>
        <taxon>Dikarya</taxon>
        <taxon>Basidiomycota</taxon>
        <taxon>Agaricomycotina</taxon>
        <taxon>Tremellomycetes</taxon>
        <taxon>Tremellales</taxon>
        <taxon>Cryptococcaceae</taxon>
        <taxon>Kwoniella</taxon>
    </lineage>
</organism>
<protein>
    <recommendedName>
        <fullName evidence="5">MARVEL domain-containing protein</fullName>
    </recommendedName>
</protein>
<evidence type="ECO:0000313" key="4">
    <source>
        <dbReference type="Proteomes" id="UP000092730"/>
    </source>
</evidence>
<reference evidence="2" key="1">
    <citation type="submission" date="2013-07" db="EMBL/GenBank/DDBJ databases">
        <title>The Genome Sequence of Cryptococcus bestiolae CBS10118.</title>
        <authorList>
            <consortium name="The Broad Institute Genome Sequencing Platform"/>
            <person name="Cuomo C."/>
            <person name="Litvintseva A."/>
            <person name="Chen Y."/>
            <person name="Heitman J."/>
            <person name="Sun S."/>
            <person name="Springer D."/>
            <person name="Dromer F."/>
            <person name="Young S.K."/>
            <person name="Zeng Q."/>
            <person name="Gargeya S."/>
            <person name="Fitzgerald M."/>
            <person name="Abouelleil A."/>
            <person name="Alvarado L."/>
            <person name="Berlin A.M."/>
            <person name="Chapman S.B."/>
            <person name="Dewar J."/>
            <person name="Goldberg J."/>
            <person name="Griggs A."/>
            <person name="Gujja S."/>
            <person name="Hansen M."/>
            <person name="Howarth C."/>
            <person name="Imamovic A."/>
            <person name="Larimer J."/>
            <person name="McCowan C."/>
            <person name="Murphy C."/>
            <person name="Pearson M."/>
            <person name="Priest M."/>
            <person name="Roberts A."/>
            <person name="Saif S."/>
            <person name="Shea T."/>
            <person name="Sykes S."/>
            <person name="Wortman J."/>
            <person name="Nusbaum C."/>
            <person name="Birren B."/>
        </authorList>
    </citation>
    <scope>NUCLEOTIDE SEQUENCE [LARGE SCALE GENOMIC DNA]</scope>
    <source>
        <strain evidence="2">CBS 10118</strain>
    </source>
</reference>
<keyword evidence="1" id="KW-0812">Transmembrane</keyword>
<dbReference type="EMBL" id="KI894018">
    <property type="protein sequence ID" value="OCF29408.1"/>
    <property type="molecule type" value="Genomic_DNA"/>
</dbReference>
<dbReference type="OrthoDB" id="2565893at2759"/>
<dbReference type="EMBL" id="CP144541">
    <property type="protein sequence ID" value="WVW80245.1"/>
    <property type="molecule type" value="Genomic_DNA"/>
</dbReference>
<evidence type="ECO:0000313" key="3">
    <source>
        <dbReference type="EMBL" id="WVW80245.1"/>
    </source>
</evidence>
<keyword evidence="1" id="KW-0472">Membrane</keyword>
<dbReference type="RefSeq" id="XP_019050478.1">
    <property type="nucleotide sequence ID" value="XM_019187600.1"/>
</dbReference>
<reference evidence="3" key="4">
    <citation type="submission" date="2024-02" db="EMBL/GenBank/DDBJ databases">
        <title>Comparative genomics of Cryptococcus and Kwoniella reveals pathogenesis evolution and contrasting modes of karyotype evolution via chromosome fusion or intercentromeric recombination.</title>
        <authorList>
            <person name="Coelho M.A."/>
            <person name="David-Palma M."/>
            <person name="Shea T."/>
            <person name="Bowers K."/>
            <person name="McGinley-Smith S."/>
            <person name="Mohammad A.W."/>
            <person name="Gnirke A."/>
            <person name="Yurkov A.M."/>
            <person name="Nowrousian M."/>
            <person name="Sun S."/>
            <person name="Cuomo C.A."/>
            <person name="Heitman J."/>
        </authorList>
    </citation>
    <scope>NUCLEOTIDE SEQUENCE</scope>
    <source>
        <strain evidence="3">CBS 10118</strain>
    </source>
</reference>
<feature type="transmembrane region" description="Helical" evidence="1">
    <location>
        <begin position="124"/>
        <end position="146"/>
    </location>
</feature>
<keyword evidence="4" id="KW-1185">Reference proteome</keyword>
<gene>
    <name evidence="2" type="ORF">I302_00913</name>
    <name evidence="3" type="ORF">I302_102223</name>
</gene>
<dbReference type="VEuPathDB" id="FungiDB:I302_00913"/>
<name>A0A1B9GEH0_9TREE</name>